<reference evidence="8 9" key="1">
    <citation type="submission" date="2020-10" db="EMBL/GenBank/DDBJ databases">
        <title>Ca. Dormibacterota MAGs.</title>
        <authorList>
            <person name="Montgomery K."/>
        </authorList>
    </citation>
    <scope>NUCLEOTIDE SEQUENCE [LARGE SCALE GENOMIC DNA]</scope>
    <source>
        <strain evidence="8">SC8811_S16_3</strain>
    </source>
</reference>
<sequence>MIRALGLSGAFLLLGPAGGAWAAGPAAAPLQPVSATDLAQEISITDLGAGPQTVHGQAGSVNIAFPAPAAPLASSGSFVRVFFGHSATIPPGSRIEVAVNSRPLSDSALSTGTAGGAVFESRVPQEILSRDGPNLLQARFLLPNGGPAAEGLFGRLDGQTLIHYALQRPAGADSLALNDFPYSLIEPASATSSPPLALVLPDKPEAAELGDALRLTAAVGKSARSRRVQPKVITTTQADWPSGVVGPAVVVGRAERSPLISRLLQAAGFSKTDRGWRSPGGGQVAGTDDGLLATLISPFDGRTPLVIITGVTEAALGRATEALVGADSKGLAGSTAVLTGTPAAAVPAPAQRLLGLAGLLPPDTFVEGAGEHRVVFGVPVPAIDGGQAGSMRLTTAGPATYVSGPATVTLDVNGHPLPTAQVALTSQPEQVVVPLAGDLLRPGIDGFEVAIHLSGGRTQLIIAGSAIALPPAPNGGFGLEALPYPFFESASTGSLSVVLADRQSATLNTAATVLAALGSRSLEAPPRVRVRPLEPNREFFAASPSMLVIGTPAGGGQTAGGPTLSLHLGLKGRADLAPVQSRGTSGGGSAPVGWLDEVSQPDSGLQAALWVGGTDSSAAQAAAAALYENGLTHRVELVATDRSIRAPTGVAQGPVVSTPLELRIAELLPVLALAALLVFLGLEMTRLRRNFQ</sequence>
<dbReference type="Pfam" id="PF03170">
    <property type="entry name" value="BcsB"/>
    <property type="match status" value="1"/>
</dbReference>
<evidence type="ECO:0000256" key="1">
    <source>
        <dbReference type="ARBA" id="ARBA00004162"/>
    </source>
</evidence>
<evidence type="ECO:0000313" key="9">
    <source>
        <dbReference type="Proteomes" id="UP000620075"/>
    </source>
</evidence>
<dbReference type="RefSeq" id="WP_338180039.1">
    <property type="nucleotide sequence ID" value="NZ_JAEKNQ010000040.1"/>
</dbReference>
<evidence type="ECO:0000256" key="5">
    <source>
        <dbReference type="ARBA" id="ARBA00023136"/>
    </source>
</evidence>
<dbReference type="InterPro" id="IPR018513">
    <property type="entry name" value="Cell_synthase_bac"/>
</dbReference>
<organism evidence="8 9">
    <name type="scientific">Candidatus Dormiibacter inghamiae</name>
    <dbReference type="NCBI Taxonomy" id="3127013"/>
    <lineage>
        <taxon>Bacteria</taxon>
        <taxon>Bacillati</taxon>
        <taxon>Candidatus Dormiibacterota</taxon>
        <taxon>Candidatus Dormibacteria</taxon>
        <taxon>Candidatus Dormibacterales</taxon>
        <taxon>Candidatus Dormibacteraceae</taxon>
        <taxon>Candidatus Dormiibacter</taxon>
    </lineage>
</organism>
<keyword evidence="3 6" id="KW-0812">Transmembrane</keyword>
<keyword evidence="7" id="KW-0732">Signal</keyword>
<evidence type="ECO:0000256" key="6">
    <source>
        <dbReference type="SAM" id="Phobius"/>
    </source>
</evidence>
<evidence type="ECO:0000256" key="7">
    <source>
        <dbReference type="SAM" id="SignalP"/>
    </source>
</evidence>
<keyword evidence="5 6" id="KW-0472">Membrane</keyword>
<dbReference type="PANTHER" id="PTHR39083">
    <property type="entry name" value="CYCLIC DI-GMP-BINDING PROTEIN"/>
    <property type="match status" value="1"/>
</dbReference>
<evidence type="ECO:0000256" key="4">
    <source>
        <dbReference type="ARBA" id="ARBA00022989"/>
    </source>
</evidence>
<dbReference type="Gene3D" id="2.60.120.260">
    <property type="entry name" value="Galactose-binding domain-like"/>
    <property type="match status" value="1"/>
</dbReference>
<comment type="caution">
    <text evidence="8">The sequence shown here is derived from an EMBL/GenBank/DDBJ whole genome shotgun (WGS) entry which is preliminary data.</text>
</comment>
<accession>A0A934KHJ3</accession>
<keyword evidence="2" id="KW-1003">Cell membrane</keyword>
<feature type="chain" id="PRO_5038125692" evidence="7">
    <location>
        <begin position="23"/>
        <end position="692"/>
    </location>
</feature>
<dbReference type="GO" id="GO:0006011">
    <property type="term" value="P:UDP-alpha-D-glucose metabolic process"/>
    <property type="evidence" value="ECO:0007669"/>
    <property type="project" value="InterPro"/>
</dbReference>
<comment type="subcellular location">
    <subcellularLocation>
        <location evidence="1">Cell membrane</location>
        <topology evidence="1">Single-pass membrane protein</topology>
    </subcellularLocation>
</comment>
<feature type="transmembrane region" description="Helical" evidence="6">
    <location>
        <begin position="664"/>
        <end position="682"/>
    </location>
</feature>
<evidence type="ECO:0000313" key="8">
    <source>
        <dbReference type="EMBL" id="MBJ7603661.1"/>
    </source>
</evidence>
<evidence type="ECO:0000256" key="2">
    <source>
        <dbReference type="ARBA" id="ARBA00022475"/>
    </source>
</evidence>
<name>A0A934KHJ3_9BACT</name>
<dbReference type="AlphaFoldDB" id="A0A934KHJ3"/>
<gene>
    <name evidence="8" type="ORF">JF888_10795</name>
</gene>
<dbReference type="Proteomes" id="UP000620075">
    <property type="component" value="Unassembled WGS sequence"/>
</dbReference>
<dbReference type="GO" id="GO:0005886">
    <property type="term" value="C:plasma membrane"/>
    <property type="evidence" value="ECO:0007669"/>
    <property type="project" value="UniProtKB-SubCell"/>
</dbReference>
<evidence type="ECO:0000256" key="3">
    <source>
        <dbReference type="ARBA" id="ARBA00022692"/>
    </source>
</evidence>
<protein>
    <submittedName>
        <fullName evidence="8">Cellulose biosynthesis cyclic di-GMP-binding regulatory protein BcsB</fullName>
    </submittedName>
</protein>
<dbReference type="EMBL" id="JAEKNQ010000040">
    <property type="protein sequence ID" value="MBJ7603661.1"/>
    <property type="molecule type" value="Genomic_DNA"/>
</dbReference>
<proteinExistence type="predicted"/>
<feature type="signal peptide" evidence="7">
    <location>
        <begin position="1"/>
        <end position="22"/>
    </location>
</feature>
<dbReference type="PANTHER" id="PTHR39083:SF1">
    <property type="entry name" value="CYCLIC DI-GMP-BINDING PROTEIN"/>
    <property type="match status" value="1"/>
</dbReference>
<keyword evidence="4 6" id="KW-1133">Transmembrane helix</keyword>